<evidence type="ECO:0000313" key="3">
    <source>
        <dbReference type="EMBL" id="KAJ6222258.1"/>
    </source>
</evidence>
<keyword evidence="4" id="KW-1185">Reference proteome</keyword>
<dbReference type="AlphaFoldDB" id="A0A9Q0M9K3"/>
<dbReference type="PROSITE" id="PS51048">
    <property type="entry name" value="SGS"/>
    <property type="match status" value="1"/>
</dbReference>
<evidence type="ECO:0000313" key="4">
    <source>
        <dbReference type="Proteomes" id="UP001142055"/>
    </source>
</evidence>
<keyword evidence="1" id="KW-0175">Coiled coil</keyword>
<dbReference type="PANTHER" id="PTHR47686:SF1">
    <property type="entry name" value="CALCYCLIN-BINDING PROTEIN"/>
    <property type="match status" value="1"/>
</dbReference>
<feature type="domain" description="SGS" evidence="2">
    <location>
        <begin position="98"/>
        <end position="177"/>
    </location>
</feature>
<evidence type="ECO:0000259" key="2">
    <source>
        <dbReference type="PROSITE" id="PS51048"/>
    </source>
</evidence>
<feature type="coiled-coil region" evidence="1">
    <location>
        <begin position="23"/>
        <end position="64"/>
    </location>
</feature>
<dbReference type="PANTHER" id="PTHR47686">
    <property type="entry name" value="SGS DOMAIN-CONTAINING PROTEIN"/>
    <property type="match status" value="1"/>
</dbReference>
<dbReference type="EMBL" id="JAPWDV010000001">
    <property type="protein sequence ID" value="KAJ6222258.1"/>
    <property type="molecule type" value="Genomic_DNA"/>
</dbReference>
<proteinExistence type="predicted"/>
<accession>A0A9Q0M9K3</accession>
<protein>
    <recommendedName>
        <fullName evidence="2">SGS domain-containing protein</fullName>
    </recommendedName>
</protein>
<dbReference type="SUPFAM" id="SSF49764">
    <property type="entry name" value="HSP20-like chaperones"/>
    <property type="match status" value="1"/>
</dbReference>
<dbReference type="Proteomes" id="UP001142055">
    <property type="component" value="Chromosome 1"/>
</dbReference>
<comment type="caution">
    <text evidence="3">The sequence shown here is derived from an EMBL/GenBank/DDBJ whole genome shotgun (WGS) entry which is preliminary data.</text>
</comment>
<evidence type="ECO:0000256" key="1">
    <source>
        <dbReference type="SAM" id="Coils"/>
    </source>
</evidence>
<gene>
    <name evidence="3" type="ORF">RDWZM_000803</name>
</gene>
<sequence length="177" mass="20196">MSIETEIKSATEEICELNKLLDLATLSSVKSFLKQEIDRLTRKKESLESKKLQNEKELSSLDSDAHLTPFTLSRLYKNVDMVKTSEMGVKVSKSNRVTITLYKEVKGNWASLQMQADSLKESLAEEKDLDPSASLMRIMKNMYDQGDDDMKRTIAKTWYESQHKKGGDMESMGLPDF</sequence>
<dbReference type="InterPro" id="IPR008978">
    <property type="entry name" value="HSP20-like_chaperone"/>
</dbReference>
<reference evidence="3" key="1">
    <citation type="submission" date="2022-12" db="EMBL/GenBank/DDBJ databases">
        <title>Genome assemblies of Blomia tropicalis.</title>
        <authorList>
            <person name="Cui Y."/>
        </authorList>
    </citation>
    <scope>NUCLEOTIDE SEQUENCE</scope>
    <source>
        <tissue evidence="3">Adult mites</tissue>
    </source>
</reference>
<dbReference type="InterPro" id="IPR007699">
    <property type="entry name" value="SGS_dom"/>
</dbReference>
<organism evidence="3 4">
    <name type="scientific">Blomia tropicalis</name>
    <name type="common">Mite</name>
    <dbReference type="NCBI Taxonomy" id="40697"/>
    <lineage>
        <taxon>Eukaryota</taxon>
        <taxon>Metazoa</taxon>
        <taxon>Ecdysozoa</taxon>
        <taxon>Arthropoda</taxon>
        <taxon>Chelicerata</taxon>
        <taxon>Arachnida</taxon>
        <taxon>Acari</taxon>
        <taxon>Acariformes</taxon>
        <taxon>Sarcoptiformes</taxon>
        <taxon>Astigmata</taxon>
        <taxon>Glycyphagoidea</taxon>
        <taxon>Echimyopodidae</taxon>
        <taxon>Blomia</taxon>
    </lineage>
</organism>
<name>A0A9Q0M9K3_BLOTA</name>